<sequence>MLYLATWEERSAVPLELLLVLPLGQPAPLVVPKQVRWSAQWLARQALPLAACPVPYLVGY</sequence>
<protein>
    <submittedName>
        <fullName evidence="1">Uncharacterized protein</fullName>
    </submittedName>
</protein>
<dbReference type="Proteomes" id="UP000320231">
    <property type="component" value="Chromosome"/>
</dbReference>
<dbReference type="KEGG" id="hsr:HSBAA_48590"/>
<accession>A0A455UE24</accession>
<dbReference type="EMBL" id="AP019514">
    <property type="protein sequence ID" value="BBI63553.1"/>
    <property type="molecule type" value="Genomic_DNA"/>
</dbReference>
<dbReference type="AlphaFoldDB" id="A0A455UE24"/>
<name>A0A455UE24_9GAMM</name>
<evidence type="ECO:0000313" key="1">
    <source>
        <dbReference type="EMBL" id="BBI63553.1"/>
    </source>
</evidence>
<proteinExistence type="predicted"/>
<organism evidence="1 2">
    <name type="scientific">Vreelandella sulfidaeris</name>
    <dbReference type="NCBI Taxonomy" id="115553"/>
    <lineage>
        <taxon>Bacteria</taxon>
        <taxon>Pseudomonadati</taxon>
        <taxon>Pseudomonadota</taxon>
        <taxon>Gammaproteobacteria</taxon>
        <taxon>Oceanospirillales</taxon>
        <taxon>Halomonadaceae</taxon>
        <taxon>Vreelandella</taxon>
    </lineage>
</organism>
<gene>
    <name evidence="1" type="ORF">HSBAA_48590</name>
</gene>
<reference evidence="1 2" key="1">
    <citation type="journal article" date="2019" name="Microbiol. Resour. Announc.">
        <title>Complete Genome Sequence of Halomonas sulfidaeris Strain Esulfide1 Isolated from a Metal Sulfide Rock at a Depth of 2,200 Meters, Obtained Using Nanopore Sequencing.</title>
        <authorList>
            <person name="Saito M."/>
            <person name="Nishigata A."/>
            <person name="Galipon J."/>
            <person name="Arakawa K."/>
        </authorList>
    </citation>
    <scope>NUCLEOTIDE SEQUENCE [LARGE SCALE GENOMIC DNA]</scope>
    <source>
        <strain evidence="1 2">ATCC BAA-803</strain>
    </source>
</reference>
<evidence type="ECO:0000313" key="2">
    <source>
        <dbReference type="Proteomes" id="UP000320231"/>
    </source>
</evidence>